<dbReference type="InterPro" id="IPR008030">
    <property type="entry name" value="NmrA-like"/>
</dbReference>
<dbReference type="Gene3D" id="3.90.25.10">
    <property type="entry name" value="UDP-galactose 4-epimerase, domain 1"/>
    <property type="match status" value="1"/>
</dbReference>
<feature type="domain" description="NmrA-like" evidence="1">
    <location>
        <begin position="119"/>
        <end position="225"/>
    </location>
</feature>
<dbReference type="PANTHER" id="PTHR43162:SF1">
    <property type="entry name" value="PRESTALK A DIFFERENTIATION PROTEIN A"/>
    <property type="match status" value="1"/>
</dbReference>
<dbReference type="SUPFAM" id="SSF51735">
    <property type="entry name" value="NAD(P)-binding Rossmann-fold domains"/>
    <property type="match status" value="1"/>
</dbReference>
<dbReference type="InterPro" id="IPR036291">
    <property type="entry name" value="NAD(P)-bd_dom_sf"/>
</dbReference>
<dbReference type="EMBL" id="CP001854">
    <property type="protein sequence ID" value="ADB49335.1"/>
    <property type="molecule type" value="Genomic_DNA"/>
</dbReference>
<dbReference type="Proteomes" id="UP000008229">
    <property type="component" value="Chromosome"/>
</dbReference>
<dbReference type="STRING" id="469383.Cwoe_0902"/>
<reference evidence="2 3" key="1">
    <citation type="journal article" date="2010" name="Stand. Genomic Sci.">
        <title>Complete genome sequence of Conexibacter woesei type strain (ID131577).</title>
        <authorList>
            <person name="Pukall R."/>
            <person name="Lapidus A."/>
            <person name="Glavina Del Rio T."/>
            <person name="Copeland A."/>
            <person name="Tice H."/>
            <person name="Cheng J.-F."/>
            <person name="Lucas S."/>
            <person name="Chen F."/>
            <person name="Nolan M."/>
            <person name="Bruce D."/>
            <person name="Goodwin L."/>
            <person name="Pitluck S."/>
            <person name="Mavromatis K."/>
            <person name="Ivanova N."/>
            <person name="Ovchinnikova G."/>
            <person name="Pati A."/>
            <person name="Chen A."/>
            <person name="Palaniappan K."/>
            <person name="Land M."/>
            <person name="Hauser L."/>
            <person name="Chang Y.-J."/>
            <person name="Jeffries C.D."/>
            <person name="Chain P."/>
            <person name="Meincke L."/>
            <person name="Sims D."/>
            <person name="Brettin T."/>
            <person name="Detter J.C."/>
            <person name="Rohde M."/>
            <person name="Goeker M."/>
            <person name="Bristow J."/>
            <person name="Eisen J.A."/>
            <person name="Markowitz V."/>
            <person name="Kyrpides N.C."/>
            <person name="Klenk H.-P."/>
            <person name="Hugenholtz P."/>
        </authorList>
    </citation>
    <scope>NUCLEOTIDE SEQUENCE [LARGE SCALE GENOMIC DNA]</scope>
    <source>
        <strain evidence="3">DSM 14684 / CIP 108061 / JCM 11494 / NBRC 100937 / ID131577</strain>
    </source>
</reference>
<dbReference type="HOGENOM" id="CLU_007383_10_6_11"/>
<name>D3FBG6_CONWI</name>
<dbReference type="KEGG" id="cwo:Cwoe_0902"/>
<organism evidence="2 3">
    <name type="scientific">Conexibacter woesei (strain DSM 14684 / CCUG 47730 / CIP 108061 / JCM 11494 / NBRC 100937 / ID131577)</name>
    <dbReference type="NCBI Taxonomy" id="469383"/>
    <lineage>
        <taxon>Bacteria</taxon>
        <taxon>Bacillati</taxon>
        <taxon>Actinomycetota</taxon>
        <taxon>Thermoleophilia</taxon>
        <taxon>Solirubrobacterales</taxon>
        <taxon>Conexibacteraceae</taxon>
        <taxon>Conexibacter</taxon>
    </lineage>
</organism>
<evidence type="ECO:0000259" key="1">
    <source>
        <dbReference type="Pfam" id="PF05368"/>
    </source>
</evidence>
<evidence type="ECO:0000313" key="2">
    <source>
        <dbReference type="EMBL" id="ADB49335.1"/>
    </source>
</evidence>
<evidence type="ECO:0000313" key="3">
    <source>
        <dbReference type="Proteomes" id="UP000008229"/>
    </source>
</evidence>
<dbReference type="InterPro" id="IPR051604">
    <property type="entry name" value="Ergot_Alk_Oxidoreductase"/>
</dbReference>
<dbReference type="eggNOG" id="COG0702">
    <property type="taxonomic scope" value="Bacteria"/>
</dbReference>
<sequence precursor="true">MTAAFTGLMTRTEQDHTTTLVLGATGKTGSRVAERLATLGVPTRLGSRSAATPFDWEDRATWEPALRGVGAVYISYYPDLAVPGATETVTAFAELAVRMGARRLVLLSGRGEDEAQHAEQAVRATGADLTSLRAGWFNQNFSESFMLEPVLAGELALPAGDVAEPFVDVDDIAEVAAVALTEDGHVGQIYELTGPRLLTFADVAAEISAATGREIRYVPITPEQLAAGMTEAGEPAEVVGLVSYLFTEVLDGRNSSLTDGVQRALGRPPRDFADYARAMAASGVWDAPVVRAEA</sequence>
<protein>
    <submittedName>
        <fullName evidence="2">NmrA family protein</fullName>
    </submittedName>
</protein>
<proteinExistence type="predicted"/>
<gene>
    <name evidence="2" type="ordered locus">Cwoe_0902</name>
</gene>
<dbReference type="AlphaFoldDB" id="D3FBG6"/>
<dbReference type="Pfam" id="PF05368">
    <property type="entry name" value="NmrA"/>
    <property type="match status" value="1"/>
</dbReference>
<dbReference type="Gene3D" id="3.40.50.720">
    <property type="entry name" value="NAD(P)-binding Rossmann-like Domain"/>
    <property type="match status" value="1"/>
</dbReference>
<reference evidence="3" key="2">
    <citation type="submission" date="2010-01" db="EMBL/GenBank/DDBJ databases">
        <title>The complete genome of Conexibacter woesei DSM 14684.</title>
        <authorList>
            <consortium name="US DOE Joint Genome Institute (JGI-PGF)"/>
            <person name="Lucas S."/>
            <person name="Copeland A."/>
            <person name="Lapidus A."/>
            <person name="Glavina del Rio T."/>
            <person name="Dalin E."/>
            <person name="Tice H."/>
            <person name="Bruce D."/>
            <person name="Goodwin L."/>
            <person name="Pitluck S."/>
            <person name="Kyrpides N."/>
            <person name="Mavromatis K."/>
            <person name="Ivanova N."/>
            <person name="Mikhailova N."/>
            <person name="Chertkov O."/>
            <person name="Brettin T."/>
            <person name="Detter J.C."/>
            <person name="Han C."/>
            <person name="Larimer F."/>
            <person name="Land M."/>
            <person name="Hauser L."/>
            <person name="Markowitz V."/>
            <person name="Cheng J.-F."/>
            <person name="Hugenholtz P."/>
            <person name="Woyke T."/>
            <person name="Wu D."/>
            <person name="Pukall R."/>
            <person name="Steenblock K."/>
            <person name="Schneider S."/>
            <person name="Klenk H.-P."/>
            <person name="Eisen J.A."/>
        </authorList>
    </citation>
    <scope>NUCLEOTIDE SEQUENCE [LARGE SCALE GENOMIC DNA]</scope>
    <source>
        <strain evidence="3">DSM 14684 / CIP 108061 / JCM 11494 / NBRC 100937 / ID131577</strain>
    </source>
</reference>
<keyword evidence="3" id="KW-1185">Reference proteome</keyword>
<accession>D3FBG6</accession>
<dbReference type="PANTHER" id="PTHR43162">
    <property type="match status" value="1"/>
</dbReference>